<feature type="region of interest" description="Disordered" evidence="1">
    <location>
        <begin position="100"/>
        <end position="144"/>
    </location>
</feature>
<dbReference type="Pfam" id="PF10505">
    <property type="entry name" value="NARG2_C"/>
    <property type="match status" value="1"/>
</dbReference>
<feature type="region of interest" description="Disordered" evidence="1">
    <location>
        <begin position="558"/>
        <end position="603"/>
    </location>
</feature>
<evidence type="ECO:0000313" key="3">
    <source>
        <dbReference type="EMBL" id="KAI8575918.1"/>
    </source>
</evidence>
<comment type="caution">
    <text evidence="3">The sequence shown here is derived from an EMBL/GenBank/DDBJ whole genome shotgun (WGS) entry which is preliminary data.</text>
</comment>
<dbReference type="Proteomes" id="UP001206595">
    <property type="component" value="Unassembled WGS sequence"/>
</dbReference>
<name>A0AAD5E2C9_UMBRA</name>
<feature type="compositionally biased region" description="Polar residues" evidence="1">
    <location>
        <begin position="113"/>
        <end position="123"/>
    </location>
</feature>
<dbReference type="PANTHER" id="PTHR14633:SF3">
    <property type="entry name" value="LITTLE ELONGATION COMPLEX SUBUNIT 2"/>
    <property type="match status" value="1"/>
</dbReference>
<evidence type="ECO:0000256" key="1">
    <source>
        <dbReference type="SAM" id="MobiDB-lite"/>
    </source>
</evidence>
<feature type="compositionally biased region" description="Polar residues" evidence="1">
    <location>
        <begin position="199"/>
        <end position="217"/>
    </location>
</feature>
<dbReference type="GO" id="GO:0008023">
    <property type="term" value="C:transcription elongation factor complex"/>
    <property type="evidence" value="ECO:0007669"/>
    <property type="project" value="InterPro"/>
</dbReference>
<reference evidence="3" key="2">
    <citation type="journal article" date="2022" name="Proc. Natl. Acad. Sci. U.S.A.">
        <title>Diploid-dominant life cycles characterize the early evolution of Fungi.</title>
        <authorList>
            <person name="Amses K.R."/>
            <person name="Simmons D.R."/>
            <person name="Longcore J.E."/>
            <person name="Mondo S.J."/>
            <person name="Seto K."/>
            <person name="Jeronimo G.H."/>
            <person name="Bonds A.E."/>
            <person name="Quandt C.A."/>
            <person name="Davis W.J."/>
            <person name="Chang Y."/>
            <person name="Federici B.A."/>
            <person name="Kuo A."/>
            <person name="LaButti K."/>
            <person name="Pangilinan J."/>
            <person name="Andreopoulos W."/>
            <person name="Tritt A."/>
            <person name="Riley R."/>
            <person name="Hundley H."/>
            <person name="Johnson J."/>
            <person name="Lipzen A."/>
            <person name="Barry K."/>
            <person name="Lang B.F."/>
            <person name="Cuomo C.A."/>
            <person name="Buchler N.E."/>
            <person name="Grigoriev I.V."/>
            <person name="Spatafora J.W."/>
            <person name="Stajich J.E."/>
            <person name="James T.Y."/>
        </authorList>
    </citation>
    <scope>NUCLEOTIDE SEQUENCE</scope>
    <source>
        <strain evidence="3">AG</strain>
    </source>
</reference>
<feature type="region of interest" description="Disordered" evidence="1">
    <location>
        <begin position="198"/>
        <end position="229"/>
    </location>
</feature>
<dbReference type="GO" id="GO:0042795">
    <property type="term" value="P:snRNA transcription by RNA polymerase II"/>
    <property type="evidence" value="ECO:0007669"/>
    <property type="project" value="TreeGrafter"/>
</dbReference>
<feature type="region of interest" description="Disordered" evidence="1">
    <location>
        <begin position="246"/>
        <end position="275"/>
    </location>
</feature>
<feature type="domain" description="Little elongation complex subunit 2 C-terminal" evidence="2">
    <location>
        <begin position="613"/>
        <end position="788"/>
    </location>
</feature>
<feature type="compositionally biased region" description="Polar residues" evidence="1">
    <location>
        <begin position="575"/>
        <end position="587"/>
    </location>
</feature>
<gene>
    <name evidence="3" type="ORF">K450DRAFT_259387</name>
</gene>
<proteinExistence type="predicted"/>
<organism evidence="3 4">
    <name type="scientific">Umbelopsis ramanniana AG</name>
    <dbReference type="NCBI Taxonomy" id="1314678"/>
    <lineage>
        <taxon>Eukaryota</taxon>
        <taxon>Fungi</taxon>
        <taxon>Fungi incertae sedis</taxon>
        <taxon>Mucoromycota</taxon>
        <taxon>Mucoromycotina</taxon>
        <taxon>Umbelopsidomycetes</taxon>
        <taxon>Umbelopsidales</taxon>
        <taxon>Umbelopsidaceae</taxon>
        <taxon>Umbelopsis</taxon>
    </lineage>
</organism>
<dbReference type="GeneID" id="75917335"/>
<feature type="compositionally biased region" description="Basic and acidic residues" evidence="1">
    <location>
        <begin position="560"/>
        <end position="574"/>
    </location>
</feature>
<keyword evidence="4" id="KW-1185">Reference proteome</keyword>
<dbReference type="RefSeq" id="XP_051440922.1">
    <property type="nucleotide sequence ID" value="XM_051591992.1"/>
</dbReference>
<dbReference type="GO" id="GO:0045945">
    <property type="term" value="P:positive regulation of transcription by RNA polymerase III"/>
    <property type="evidence" value="ECO:0007669"/>
    <property type="project" value="TreeGrafter"/>
</dbReference>
<reference evidence="3" key="1">
    <citation type="submission" date="2021-06" db="EMBL/GenBank/DDBJ databases">
        <authorList>
            <consortium name="DOE Joint Genome Institute"/>
            <person name="Mondo S.J."/>
            <person name="Amses K.R."/>
            <person name="Simmons D.R."/>
            <person name="Longcore J.E."/>
            <person name="Seto K."/>
            <person name="Alves G.H."/>
            <person name="Bonds A.E."/>
            <person name="Quandt C.A."/>
            <person name="Davis W.J."/>
            <person name="Chang Y."/>
            <person name="Letcher P.M."/>
            <person name="Powell M.J."/>
            <person name="Kuo A."/>
            <person name="Labutti K."/>
            <person name="Pangilinan J."/>
            <person name="Andreopoulos W."/>
            <person name="Tritt A."/>
            <person name="Riley R."/>
            <person name="Hundley H."/>
            <person name="Johnson J."/>
            <person name="Lipzen A."/>
            <person name="Barry K."/>
            <person name="Berbee M.L."/>
            <person name="Buchler N.E."/>
            <person name="Grigoriev I.V."/>
            <person name="Spatafora J.W."/>
            <person name="Stajich J.E."/>
            <person name="James T.Y."/>
        </authorList>
    </citation>
    <scope>NUCLEOTIDE SEQUENCE</scope>
    <source>
        <strain evidence="3">AG</strain>
    </source>
</reference>
<evidence type="ECO:0000259" key="2">
    <source>
        <dbReference type="Pfam" id="PF10505"/>
    </source>
</evidence>
<dbReference type="EMBL" id="MU620966">
    <property type="protein sequence ID" value="KAI8575918.1"/>
    <property type="molecule type" value="Genomic_DNA"/>
</dbReference>
<feature type="region of interest" description="Disordered" evidence="1">
    <location>
        <begin position="1"/>
        <end position="81"/>
    </location>
</feature>
<dbReference type="InterPro" id="IPR019535">
    <property type="entry name" value="ICE2_C"/>
</dbReference>
<dbReference type="GO" id="GO:0042796">
    <property type="term" value="P:snRNA transcription by RNA polymerase III"/>
    <property type="evidence" value="ECO:0007669"/>
    <property type="project" value="TreeGrafter"/>
</dbReference>
<protein>
    <recommendedName>
        <fullName evidence="2">Little elongation complex subunit 2 C-terminal domain-containing protein</fullName>
    </recommendedName>
</protein>
<sequence>MSPELRNRNIPSGPVVESEQIHSDSPVTSAQEPQSTPKRRGRPPSKNKNTNVEPPASTPPAAEEIMPADDAMQLDEFAESSGSATVTYTNMAPMEVIDSLRAHVSPTLPPTPSAGNTPNTSDNEMADSPAIEPPKKKRGRLVKGSVRHAAQLPLPPTPFKCGNDGSQAGETLFFTQKEFNDRSIYNLQKPFEMFKMASEPTSAKAQSAATTPKTVATPSPRPEGEAPDVLGGLLTSISAQSEARLDLKSRSKNVSDSVPLDYSANTPSSERGHSEHMDDLTIAAVSAGVPLVGSGERSQAKYPRMSRFSREEHLKYMQTSELLRSNPSLVSGEDRSAHGKMSREVEEEKKEFLQWQLSQIRDSDAMNKVDANISRILDQHYALERERVASYPATYEFQNSVSVFAKVLRGQEPILVHKNLLKRQGSLFRCEFPSKLPMAIPFKDTYFSSRKKDDRTYVKQPEIAIAQDSNIPKMVTDHNVHVVATSKSLSSIVALEKDRDYDLDIPIRIVEPHPSDTTQVKTVYIDDPFTEPSMNNRQRAEIVYDAVLKSITLNQNQKQSIDHQGKSMSEETAQKTETGVISPNTVSLMKDTDPTLDTHGSDDYAVNEAKPRERNDDNSIYNLWTFGNINLLVRWHADGYIGESEKANPGTETRMVVLKSKVDFYLHMGYKETMTAGDRARQWMTSFLQGHAPIYEGRIDPTTNSLVRIERREMVDIMADRWRPVQESEMLRQLLIKLRGLDVGDYLLRYSKGNYNLDIWKHNSDASKGYNLHHRYRDIKIDPEPAHVPAWSGSKEQIPFTFPIAGTIGKKQQHKAAPRRGYL</sequence>
<accession>A0AAD5E2C9</accession>
<evidence type="ECO:0000313" key="4">
    <source>
        <dbReference type="Proteomes" id="UP001206595"/>
    </source>
</evidence>
<feature type="compositionally biased region" description="Polar residues" evidence="1">
    <location>
        <begin position="23"/>
        <end position="36"/>
    </location>
</feature>
<dbReference type="AlphaFoldDB" id="A0AAD5E2C9"/>
<dbReference type="PANTHER" id="PTHR14633">
    <property type="entry name" value="LITTLE ELONGATION COMPLEX SUBUNIT 2"/>
    <property type="match status" value="1"/>
</dbReference>
<feature type="compositionally biased region" description="Low complexity" evidence="1">
    <location>
        <begin position="53"/>
        <end position="64"/>
    </location>
</feature>